<feature type="region of interest" description="Disordered" evidence="5">
    <location>
        <begin position="52"/>
        <end position="100"/>
    </location>
</feature>
<dbReference type="Pfam" id="PF00665">
    <property type="entry name" value="rve"/>
    <property type="match status" value="1"/>
</dbReference>
<keyword evidence="4" id="KW-0255">Endonuclease</keyword>
<evidence type="ECO:0000256" key="4">
    <source>
        <dbReference type="ARBA" id="ARBA00022759"/>
    </source>
</evidence>
<evidence type="ECO:0000259" key="6">
    <source>
        <dbReference type="PROSITE" id="PS50994"/>
    </source>
</evidence>
<gene>
    <name evidence="7" type="ORF">AYI69_g3674</name>
</gene>
<dbReference type="SUPFAM" id="SSF53098">
    <property type="entry name" value="Ribonuclease H-like"/>
    <property type="match status" value="1"/>
</dbReference>
<dbReference type="InterPro" id="IPR001584">
    <property type="entry name" value="Integrase_cat-core"/>
</dbReference>
<evidence type="ECO:0000313" key="7">
    <source>
        <dbReference type="EMBL" id="OMJ26911.1"/>
    </source>
</evidence>
<feature type="domain" description="Integrase catalytic" evidence="6">
    <location>
        <begin position="454"/>
        <end position="625"/>
    </location>
</feature>
<dbReference type="PANTHER" id="PTHR37984">
    <property type="entry name" value="PROTEIN CBG26694"/>
    <property type="match status" value="1"/>
</dbReference>
<dbReference type="GO" id="GO:0005634">
    <property type="term" value="C:nucleus"/>
    <property type="evidence" value="ECO:0007669"/>
    <property type="project" value="UniProtKB-ARBA"/>
</dbReference>
<dbReference type="Gene3D" id="1.10.340.70">
    <property type="match status" value="1"/>
</dbReference>
<sequence>MVALHEDEKAKVTYGCTASKRPRLDNILNKYPETRSEPREIAKIVNLPRVGSISKTKKKRSSSNKASPNTEWAKRPKRDSYSGSESENNEESDEDDEADPLSYLTTYINKETIPLFLDPGAAYSIISDALLKSLNIRPTKLKVPIRINPVSGNAVNIRKGVEMPIEFDDGTILMIPFIVLRECAVPIFLGLDACMRMKAKINYEDETYSIRIQGKKHVYKLYRNETIAEEFSENLGVEEGEGDDSIPLLYASIESVISEAAYMDPLLVKTAVDYDFAEELDKKINSELNNKYKNKVKNMLRGFSEVFAHSLDDLTGIKSSEYSLKIGPEENPSSAYGHNANVAPESTNLTEISWEQICRFLSGKTDEHEPRVRQQARNFVLLDGNLFRKTKLGLKKLILEINELYEILKELHDKKGHFAFESVYGYLKGKYWRPRLLSEVKHYVQSCSPCQKYLLRRPRYKLDGRSGISGIFSVIQMDHLGPLPESKSWKKHILVCVDRLSGYPWAWPVADQTADTTLQCLKELVATISPPGAISCDNASGFQSNLIKKFCRERKIRLEYNIPYQPEWLGAVERMNSTIRYSLARTCNEDYDEWDLKLPKVLAGIRMRTSSRTGYSPFYLVYGIESRFPIELEQDLIQRARIRDIELETIPGARADAIQPSKHAKFRPRFDIGSMVLALNARLR</sequence>
<dbReference type="GO" id="GO:0004519">
    <property type="term" value="F:endonuclease activity"/>
    <property type="evidence" value="ECO:0007669"/>
    <property type="project" value="UniProtKB-KW"/>
</dbReference>
<evidence type="ECO:0000256" key="3">
    <source>
        <dbReference type="ARBA" id="ARBA00022722"/>
    </source>
</evidence>
<keyword evidence="2" id="KW-0548">Nucleotidyltransferase</keyword>
<accession>A0A1R1YJ27</accession>
<dbReference type="SUPFAM" id="SSF50630">
    <property type="entry name" value="Acid proteases"/>
    <property type="match status" value="1"/>
</dbReference>
<keyword evidence="8" id="KW-1185">Reference proteome</keyword>
<keyword evidence="4" id="KW-0378">Hydrolase</keyword>
<dbReference type="Proteomes" id="UP000187429">
    <property type="component" value="Unassembled WGS sequence"/>
</dbReference>
<dbReference type="InterPro" id="IPR041588">
    <property type="entry name" value="Integrase_H2C2"/>
</dbReference>
<dbReference type="InterPro" id="IPR012337">
    <property type="entry name" value="RNaseH-like_sf"/>
</dbReference>
<name>A0A1R1YJ27_9FUNG</name>
<dbReference type="PANTHER" id="PTHR37984:SF5">
    <property type="entry name" value="PROTEIN NYNRIN-LIKE"/>
    <property type="match status" value="1"/>
</dbReference>
<evidence type="ECO:0000256" key="5">
    <source>
        <dbReference type="SAM" id="MobiDB-lite"/>
    </source>
</evidence>
<dbReference type="Gene3D" id="2.40.70.10">
    <property type="entry name" value="Acid Proteases"/>
    <property type="match status" value="1"/>
</dbReference>
<comment type="caution">
    <text evidence="7">The sequence shown here is derived from an EMBL/GenBank/DDBJ whole genome shotgun (WGS) entry which is preliminary data.</text>
</comment>
<protein>
    <submittedName>
        <fullName evidence="7">Pro-Pol polyprotein</fullName>
    </submittedName>
</protein>
<proteinExistence type="predicted"/>
<dbReference type="PROSITE" id="PS50994">
    <property type="entry name" value="INTEGRASE"/>
    <property type="match status" value="1"/>
</dbReference>
<feature type="compositionally biased region" description="Acidic residues" evidence="5">
    <location>
        <begin position="87"/>
        <end position="99"/>
    </location>
</feature>
<keyword evidence="1" id="KW-0808">Transferase</keyword>
<evidence type="ECO:0000313" key="8">
    <source>
        <dbReference type="Proteomes" id="UP000187429"/>
    </source>
</evidence>
<dbReference type="Gene3D" id="3.30.420.10">
    <property type="entry name" value="Ribonuclease H-like superfamily/Ribonuclease H"/>
    <property type="match status" value="1"/>
</dbReference>
<dbReference type="EMBL" id="LSSM01001291">
    <property type="protein sequence ID" value="OMJ26911.1"/>
    <property type="molecule type" value="Genomic_DNA"/>
</dbReference>
<dbReference type="GO" id="GO:0016779">
    <property type="term" value="F:nucleotidyltransferase activity"/>
    <property type="evidence" value="ECO:0007669"/>
    <property type="project" value="UniProtKB-KW"/>
</dbReference>
<evidence type="ECO:0000256" key="1">
    <source>
        <dbReference type="ARBA" id="ARBA00022679"/>
    </source>
</evidence>
<reference evidence="8" key="1">
    <citation type="submission" date="2017-01" db="EMBL/GenBank/DDBJ databases">
        <authorList>
            <person name="Wang Y."/>
            <person name="White M."/>
            <person name="Kvist S."/>
            <person name="Moncalvo J.-M."/>
        </authorList>
    </citation>
    <scope>NUCLEOTIDE SEQUENCE [LARGE SCALE GENOMIC DNA]</scope>
    <source>
        <strain evidence="8">ID-206-W2</strain>
    </source>
</reference>
<dbReference type="CDD" id="cd00303">
    <property type="entry name" value="retropepsin_like"/>
    <property type="match status" value="1"/>
</dbReference>
<dbReference type="InterPro" id="IPR036397">
    <property type="entry name" value="RNaseH_sf"/>
</dbReference>
<dbReference type="GO" id="GO:0015074">
    <property type="term" value="P:DNA integration"/>
    <property type="evidence" value="ECO:0007669"/>
    <property type="project" value="InterPro"/>
</dbReference>
<organism evidence="7 8">
    <name type="scientific">Smittium culicis</name>
    <dbReference type="NCBI Taxonomy" id="133412"/>
    <lineage>
        <taxon>Eukaryota</taxon>
        <taxon>Fungi</taxon>
        <taxon>Fungi incertae sedis</taxon>
        <taxon>Zoopagomycota</taxon>
        <taxon>Kickxellomycotina</taxon>
        <taxon>Harpellomycetes</taxon>
        <taxon>Harpellales</taxon>
        <taxon>Legeriomycetaceae</taxon>
        <taxon>Smittium</taxon>
    </lineage>
</organism>
<dbReference type="InterPro" id="IPR021109">
    <property type="entry name" value="Peptidase_aspartic_dom_sf"/>
</dbReference>
<dbReference type="AlphaFoldDB" id="A0A1R1YJ27"/>
<dbReference type="Pfam" id="PF13650">
    <property type="entry name" value="Asp_protease_2"/>
    <property type="match status" value="1"/>
</dbReference>
<evidence type="ECO:0000256" key="2">
    <source>
        <dbReference type="ARBA" id="ARBA00022695"/>
    </source>
</evidence>
<dbReference type="OrthoDB" id="413122at2759"/>
<keyword evidence="3" id="KW-0540">Nuclease</keyword>
<dbReference type="GO" id="GO:0003676">
    <property type="term" value="F:nucleic acid binding"/>
    <property type="evidence" value="ECO:0007669"/>
    <property type="project" value="InterPro"/>
</dbReference>
<dbReference type="InterPro" id="IPR050951">
    <property type="entry name" value="Retrovirus_Pol_polyprotein"/>
</dbReference>
<dbReference type="Pfam" id="PF17921">
    <property type="entry name" value="Integrase_H2C2"/>
    <property type="match status" value="1"/>
</dbReference>